<evidence type="ECO:0000256" key="2">
    <source>
        <dbReference type="SAM" id="Phobius"/>
    </source>
</evidence>
<keyword evidence="2" id="KW-0812">Transmembrane</keyword>
<organism evidence="3 4">
    <name type="scientific">Sanghuangporus baumii</name>
    <name type="common">Phellinus baumii</name>
    <dbReference type="NCBI Taxonomy" id="108892"/>
    <lineage>
        <taxon>Eukaryota</taxon>
        <taxon>Fungi</taxon>
        <taxon>Dikarya</taxon>
        <taxon>Basidiomycota</taxon>
        <taxon>Agaricomycotina</taxon>
        <taxon>Agaricomycetes</taxon>
        <taxon>Hymenochaetales</taxon>
        <taxon>Hymenochaetaceae</taxon>
        <taxon>Sanghuangporus</taxon>
    </lineage>
</organism>
<dbReference type="Proteomes" id="UP000757232">
    <property type="component" value="Unassembled WGS sequence"/>
</dbReference>
<dbReference type="EMBL" id="LNZH02000175">
    <property type="protein sequence ID" value="OCB88612.1"/>
    <property type="molecule type" value="Genomic_DNA"/>
</dbReference>
<feature type="compositionally biased region" description="Polar residues" evidence="1">
    <location>
        <begin position="848"/>
        <end position="860"/>
    </location>
</feature>
<protein>
    <submittedName>
        <fullName evidence="3">Uncharacterized protein</fullName>
    </submittedName>
</protein>
<dbReference type="AlphaFoldDB" id="A0A9Q5HZN7"/>
<gene>
    <name evidence="3" type="ORF">A7U60_g4210</name>
</gene>
<feature type="compositionally biased region" description="Polar residues" evidence="1">
    <location>
        <begin position="799"/>
        <end position="812"/>
    </location>
</feature>
<feature type="compositionally biased region" description="Basic and acidic residues" evidence="1">
    <location>
        <begin position="887"/>
        <end position="896"/>
    </location>
</feature>
<feature type="compositionally biased region" description="Basic and acidic residues" evidence="1">
    <location>
        <begin position="711"/>
        <end position="733"/>
    </location>
</feature>
<keyword evidence="2" id="KW-0472">Membrane</keyword>
<feature type="compositionally biased region" description="Polar residues" evidence="1">
    <location>
        <begin position="734"/>
        <end position="754"/>
    </location>
</feature>
<feature type="compositionally biased region" description="Basic and acidic residues" evidence="1">
    <location>
        <begin position="866"/>
        <end position="875"/>
    </location>
</feature>
<reference evidence="3" key="1">
    <citation type="submission" date="2016-06" db="EMBL/GenBank/DDBJ databases">
        <title>Draft Genome sequence of the fungus Inonotus baumii.</title>
        <authorList>
            <person name="Zhu H."/>
            <person name="Lin W."/>
        </authorList>
    </citation>
    <scope>NUCLEOTIDE SEQUENCE</scope>
    <source>
        <strain evidence="3">821</strain>
    </source>
</reference>
<feature type="compositionally biased region" description="Polar residues" evidence="1">
    <location>
        <begin position="923"/>
        <end position="953"/>
    </location>
</feature>
<keyword evidence="2" id="KW-1133">Transmembrane helix</keyword>
<name>A0A9Q5HZN7_SANBA</name>
<evidence type="ECO:0000313" key="4">
    <source>
        <dbReference type="Proteomes" id="UP000757232"/>
    </source>
</evidence>
<feature type="compositionally biased region" description="Polar residues" evidence="1">
    <location>
        <begin position="824"/>
        <end position="839"/>
    </location>
</feature>
<feature type="region of interest" description="Disordered" evidence="1">
    <location>
        <begin position="711"/>
        <end position="953"/>
    </location>
</feature>
<comment type="caution">
    <text evidence="3">The sequence shown here is derived from an EMBL/GenBank/DDBJ whole genome shotgun (WGS) entry which is preliminary data.</text>
</comment>
<keyword evidence="4" id="KW-1185">Reference proteome</keyword>
<feature type="compositionally biased region" description="Polar residues" evidence="1">
    <location>
        <begin position="876"/>
        <end position="885"/>
    </location>
</feature>
<feature type="region of interest" description="Disordered" evidence="1">
    <location>
        <begin position="335"/>
        <end position="357"/>
    </location>
</feature>
<feature type="compositionally biased region" description="Polar residues" evidence="1">
    <location>
        <begin position="335"/>
        <end position="348"/>
    </location>
</feature>
<accession>A0A9Q5HZN7</accession>
<proteinExistence type="predicted"/>
<evidence type="ECO:0000313" key="3">
    <source>
        <dbReference type="EMBL" id="OCB88612.1"/>
    </source>
</evidence>
<sequence length="953" mass="101984">MIWFAPVTLDLATTQTFLPRLRLASVHLHDLICFSSSEPEDIIYAPATSEPVSWSPHVSELVTLPASEPVVCSHPASEPVAPVIVVPSPSRTVSCFVGKDACVLYSGYMPYSDGPTPLSSLQTEFSADVDDHDPVAAAPAPKALSADTFKAQRPQPIDLTVYIGLAICCFTALLGSLIILSRVKSAHAKETPQIRSRRPSYSSNTGTVLDDGSRSLSFFVSVEPTTQFPYTDMIYEQAIASALAVLTSTISHEDNDDAFHGTVALEMESSCEGHFASVKRGNASVNTPLYSSDGLPHEQHPANLTVVEDAHSVSLGIGIHTSCTMSDKDVDDFYGSSSKKSATTSNGESKPGYESPVHTLADIPAAGTVPSIDPALVPLPIEDDELNCGNETTSLPALVENSGLSDLAGLASVTVSSKDGVGCLSATVNVKQDASHMKITFPIDPASVPLPEPLDDELAEALDSPHSDAESGLNAKGSASEVFIIPDSVSDVNETSAISTVPDTGLSSRVFSPSAAFKKHEHALDPTLIPLPEPSVDELGIDPVDVPLPEDDSGLDFTFDSNVYYSSTAIHIAGTSASLDEDEDEYLLYAASVPLPEPTVDESEIGHSGLSLLKDESDTIVRGIYDSGTPVITMPSEASAVLTIDVVDAAGTEGPRNGEERRENLTALVPESSLLTGTPSRKFEEDERIVVPLGTSASIWARVDDSFERSEDSFRSIKMTSREDQDDPFKMSAHDSNYSMRSSRSGDPLSTGTPRRQVKPSRLFNLAMNRSVENSKKEVSSPLKPTTLRNAISGDSMVVPSQSTSLAATTPLRSRWTPRKVDENANSASLAATTPSRSRWTPRKVDENVNSASPQPTWSRSAYVRDSPRDIREVKLTNTATPSKRTTPRDSHRGIDNDSQSSRKKNARGKRDTARGSPGGTRNAHQSTPSNQSRSQPTRASGSSKRFPTFINM</sequence>
<feature type="transmembrane region" description="Helical" evidence="2">
    <location>
        <begin position="159"/>
        <end position="180"/>
    </location>
</feature>
<evidence type="ECO:0000256" key="1">
    <source>
        <dbReference type="SAM" id="MobiDB-lite"/>
    </source>
</evidence>